<accession>A0ABP3I6U8</accession>
<sequence>MMGLSGGLIILDPNDSHTGPDYFMMLHEFHAKGLDKGIVRPGSYSLDPLSDMFNFFTINGRCYPFTTPLPVASGDRVKLRLANVGMNAHPMHLHGHQFVISASDRNTIALANRLTKNTIPVASGETFDIEGFANNPGIWPFHCHIPHHVANNFTDSTGGMFTTVIYKR</sequence>
<dbReference type="PANTHER" id="PTHR11709">
    <property type="entry name" value="MULTI-COPPER OXIDASE"/>
    <property type="match status" value="1"/>
</dbReference>
<feature type="domain" description="Plastocyanin-like" evidence="4">
    <location>
        <begin position="57"/>
        <end position="152"/>
    </location>
</feature>
<keyword evidence="6" id="KW-1185">Reference proteome</keyword>
<dbReference type="InterPro" id="IPR008972">
    <property type="entry name" value="Cupredoxin"/>
</dbReference>
<evidence type="ECO:0000259" key="4">
    <source>
        <dbReference type="Pfam" id="PF07731"/>
    </source>
</evidence>
<dbReference type="InterPro" id="IPR011706">
    <property type="entry name" value="Cu-oxidase_C"/>
</dbReference>
<dbReference type="Gene3D" id="2.60.40.420">
    <property type="entry name" value="Cupredoxins - blue copper proteins"/>
    <property type="match status" value="1"/>
</dbReference>
<keyword evidence="1" id="KW-0479">Metal-binding</keyword>
<evidence type="ECO:0000256" key="3">
    <source>
        <dbReference type="ARBA" id="ARBA00023008"/>
    </source>
</evidence>
<keyword evidence="2" id="KW-0560">Oxidoreductase</keyword>
<name>A0ABP3I6U8_9BACL</name>
<evidence type="ECO:0000256" key="1">
    <source>
        <dbReference type="ARBA" id="ARBA00022723"/>
    </source>
</evidence>
<reference evidence="6" key="1">
    <citation type="journal article" date="2019" name="Int. J. Syst. Evol. Microbiol.">
        <title>The Global Catalogue of Microorganisms (GCM) 10K type strain sequencing project: providing services to taxonomists for standard genome sequencing and annotation.</title>
        <authorList>
            <consortium name="The Broad Institute Genomics Platform"/>
            <consortium name="The Broad Institute Genome Sequencing Center for Infectious Disease"/>
            <person name="Wu L."/>
            <person name="Ma J."/>
        </authorList>
    </citation>
    <scope>NUCLEOTIDE SEQUENCE [LARGE SCALE GENOMIC DNA]</scope>
    <source>
        <strain evidence="6">JCM 12774</strain>
    </source>
</reference>
<evidence type="ECO:0000256" key="2">
    <source>
        <dbReference type="ARBA" id="ARBA00023002"/>
    </source>
</evidence>
<gene>
    <name evidence="5" type="ORF">GCM10008933_23730</name>
</gene>
<dbReference type="Proteomes" id="UP001500340">
    <property type="component" value="Unassembled WGS sequence"/>
</dbReference>
<evidence type="ECO:0000313" key="5">
    <source>
        <dbReference type="EMBL" id="GAA0392109.1"/>
    </source>
</evidence>
<evidence type="ECO:0000313" key="6">
    <source>
        <dbReference type="Proteomes" id="UP001500340"/>
    </source>
</evidence>
<organism evidence="5 6">
    <name type="scientific">Paenibacillus motobuensis</name>
    <dbReference type="NCBI Taxonomy" id="295324"/>
    <lineage>
        <taxon>Bacteria</taxon>
        <taxon>Bacillati</taxon>
        <taxon>Bacillota</taxon>
        <taxon>Bacilli</taxon>
        <taxon>Bacillales</taxon>
        <taxon>Paenibacillaceae</taxon>
        <taxon>Paenibacillus</taxon>
    </lineage>
</organism>
<protein>
    <recommendedName>
        <fullName evidence="4">Plastocyanin-like domain-containing protein</fullName>
    </recommendedName>
</protein>
<dbReference type="Pfam" id="PF07731">
    <property type="entry name" value="Cu-oxidase_2"/>
    <property type="match status" value="1"/>
</dbReference>
<dbReference type="CDD" id="cd04202">
    <property type="entry name" value="CuRO_D2_2dMcoN_like"/>
    <property type="match status" value="1"/>
</dbReference>
<proteinExistence type="predicted"/>
<dbReference type="InterPro" id="IPR045087">
    <property type="entry name" value="Cu-oxidase_fam"/>
</dbReference>
<keyword evidence="3" id="KW-0186">Copper</keyword>
<comment type="caution">
    <text evidence="5">The sequence shown here is derived from an EMBL/GenBank/DDBJ whole genome shotgun (WGS) entry which is preliminary data.</text>
</comment>
<dbReference type="SUPFAM" id="SSF49503">
    <property type="entry name" value="Cupredoxins"/>
    <property type="match status" value="1"/>
</dbReference>
<dbReference type="PANTHER" id="PTHR11709:SF394">
    <property type="entry name" value="FI03373P-RELATED"/>
    <property type="match status" value="1"/>
</dbReference>
<dbReference type="EMBL" id="BAAACX010000009">
    <property type="protein sequence ID" value="GAA0392109.1"/>
    <property type="molecule type" value="Genomic_DNA"/>
</dbReference>